<evidence type="ECO:0000313" key="3">
    <source>
        <dbReference type="Proteomes" id="UP000036097"/>
    </source>
</evidence>
<dbReference type="STRING" id="1195763.ABT56_10560"/>
<comment type="caution">
    <text evidence="2">The sequence shown here is derived from an EMBL/GenBank/DDBJ whole genome shotgun (WGS) entry which is preliminary data.</text>
</comment>
<proteinExistence type="predicted"/>
<dbReference type="Proteomes" id="UP000036097">
    <property type="component" value="Unassembled WGS sequence"/>
</dbReference>
<evidence type="ECO:0000313" key="2">
    <source>
        <dbReference type="EMBL" id="KLV06048.1"/>
    </source>
</evidence>
<keyword evidence="1" id="KW-0732">Signal</keyword>
<sequence length="702" mass="79075">MILLLVFLWGGGGSPPSAIAQVYPSTATGWVLPGAWQKPLAPAMFKTPDDVKQWEAAHADIIFGSLQDVAKNTQTIALGYMYSQKWDCRPGRQEAWMHRQAMRQGFDPENMYLHYGEDTVLKVPVINSGMAALLNGKPYHLLLVRDGNFSTARLPMRITSADTLFAISAYPSQDVIIDAHATPTVALSQPNTAGDIGQWRSVKMAWQPVNASNSPSAGSAWQGERLDQITWQPALARYQGRMLNSGLKALDDGLPVWVMALSWPVDGTVHAVTFQPWITTKGDAMHFPGWDDRNDQDGDGWVNNQEWGARANTAASARFRHQARVIPAGHMWPNTCWYRTNFTAPAINTLHAQWYRHDWQQQGLSGAYNDDMAKLLGENQFSLLSGGTLIEITHPVGHQHTSMIYAQQMANFLQLVKTTTKTQWLAANISELNLWEYAAWPTAFRNVVDVWLREHYLSPAVGLERLQRKWDSFALAKRDDKSLIMVTTKGGRSSQNPLSPEAWNQDIATGLALYYLFNIPGQTYYHSWNQTFYYGSGNTDVSQDNPTNSTWYRGGVPKNWAYQPSAMLRVAIGSPVNAPAGYPPVYWQSKVDKAPSSHDVIKINQTERVPLNPANWFWLYRSGWWGEFPEEGVIARQYSEGLVVYRATRIHDDPHFFHATPRRVSLPGEYQRVNVDGSLSQPVRHIELKGYEGVVLKRYPSR</sequence>
<dbReference type="PROSITE" id="PS00018">
    <property type="entry name" value="EF_HAND_1"/>
    <property type="match status" value="1"/>
</dbReference>
<dbReference type="OrthoDB" id="5809593at2"/>
<evidence type="ECO:0008006" key="4">
    <source>
        <dbReference type="Google" id="ProtNLM"/>
    </source>
</evidence>
<feature type="signal peptide" evidence="1">
    <location>
        <begin position="1"/>
        <end position="20"/>
    </location>
</feature>
<organism evidence="2 3">
    <name type="scientific">Photobacterium aquae</name>
    <dbReference type="NCBI Taxonomy" id="1195763"/>
    <lineage>
        <taxon>Bacteria</taxon>
        <taxon>Pseudomonadati</taxon>
        <taxon>Pseudomonadota</taxon>
        <taxon>Gammaproteobacteria</taxon>
        <taxon>Vibrionales</taxon>
        <taxon>Vibrionaceae</taxon>
        <taxon>Photobacterium</taxon>
    </lineage>
</organism>
<gene>
    <name evidence="2" type="ORF">ABT56_10560</name>
</gene>
<dbReference type="EMBL" id="LDOT01000012">
    <property type="protein sequence ID" value="KLV06048.1"/>
    <property type="molecule type" value="Genomic_DNA"/>
</dbReference>
<evidence type="ECO:0000256" key="1">
    <source>
        <dbReference type="SAM" id="SignalP"/>
    </source>
</evidence>
<feature type="chain" id="PRO_5005252312" description="Glycosyl hydrolase" evidence="1">
    <location>
        <begin position="21"/>
        <end position="702"/>
    </location>
</feature>
<dbReference type="AlphaFoldDB" id="A0A0J1H2M7"/>
<keyword evidence="3" id="KW-1185">Reference proteome</keyword>
<accession>A0A0J1H2M7</accession>
<protein>
    <recommendedName>
        <fullName evidence="4">Glycosyl hydrolase</fullName>
    </recommendedName>
</protein>
<name>A0A0J1H2M7_9GAMM</name>
<dbReference type="PATRIC" id="fig|1195763.3.peg.2212"/>
<reference evidence="2 3" key="1">
    <citation type="submission" date="2015-05" db="EMBL/GenBank/DDBJ databases">
        <title>Photobacterium galathea sp. nov.</title>
        <authorList>
            <person name="Machado H."/>
            <person name="Gram L."/>
        </authorList>
    </citation>
    <scope>NUCLEOTIDE SEQUENCE [LARGE SCALE GENOMIC DNA]</scope>
    <source>
        <strain evidence="2 3">CGMCC 1.12159</strain>
    </source>
</reference>
<dbReference type="InterPro" id="IPR018247">
    <property type="entry name" value="EF_Hand_1_Ca_BS"/>
</dbReference>